<proteinExistence type="predicted"/>
<dbReference type="EMBL" id="JAKNCJ010000004">
    <property type="protein sequence ID" value="MCL6423673.1"/>
    <property type="molecule type" value="Genomic_DNA"/>
</dbReference>
<sequence length="186" mass="20032">MAADSARETLDSARTSILETLLVVDARWDPDVESAALKRGQSSCTSFVSMIGGAIGILDIVARARDEVLEQRLRRVVAEQSEEIPEDAWRGFVLLHSFLLTDSLGTSATLTRSAMDAVSAAVHEIGELARDCGLSDAQMLAVLRDVVISATSGHSPGGEPRICYPRVEVLLDVLRGEAEKTCPRPE</sequence>
<accession>A0ABT0R165</accession>
<name>A0ABT0R165_9MICO</name>
<protein>
    <recommendedName>
        <fullName evidence="3">TetR family transcriptional regulator</fullName>
    </recommendedName>
</protein>
<dbReference type="RefSeq" id="WP_249737747.1">
    <property type="nucleotide sequence ID" value="NZ_JAKNCJ010000004.1"/>
</dbReference>
<evidence type="ECO:0000313" key="1">
    <source>
        <dbReference type="EMBL" id="MCL6423673.1"/>
    </source>
</evidence>
<reference evidence="1" key="1">
    <citation type="submission" date="2022-02" db="EMBL/GenBank/DDBJ databases">
        <authorList>
            <person name="Lee M."/>
            <person name="Kim S.-J."/>
            <person name="Jung M.-Y."/>
        </authorList>
    </citation>
    <scope>NUCLEOTIDE SEQUENCE</scope>
    <source>
        <strain evidence="1">JHP9</strain>
    </source>
</reference>
<dbReference type="Proteomes" id="UP001203761">
    <property type="component" value="Unassembled WGS sequence"/>
</dbReference>
<evidence type="ECO:0000313" key="2">
    <source>
        <dbReference type="Proteomes" id="UP001203761"/>
    </source>
</evidence>
<comment type="caution">
    <text evidence="1">The sequence shown here is derived from an EMBL/GenBank/DDBJ whole genome shotgun (WGS) entry which is preliminary data.</text>
</comment>
<keyword evidence="2" id="KW-1185">Reference proteome</keyword>
<evidence type="ECO:0008006" key="3">
    <source>
        <dbReference type="Google" id="ProtNLM"/>
    </source>
</evidence>
<gene>
    <name evidence="1" type="ORF">Bequi_09785</name>
</gene>
<organism evidence="1 2">
    <name type="scientific">Brachybacterium equifaecis</name>
    <dbReference type="NCBI Taxonomy" id="2910770"/>
    <lineage>
        <taxon>Bacteria</taxon>
        <taxon>Bacillati</taxon>
        <taxon>Actinomycetota</taxon>
        <taxon>Actinomycetes</taxon>
        <taxon>Micrococcales</taxon>
        <taxon>Dermabacteraceae</taxon>
        <taxon>Brachybacterium</taxon>
    </lineage>
</organism>